<keyword evidence="1" id="KW-0472">Membrane</keyword>
<feature type="transmembrane region" description="Helical" evidence="1">
    <location>
        <begin position="26"/>
        <end position="45"/>
    </location>
</feature>
<reference evidence="2" key="1">
    <citation type="submission" date="2020-02" db="EMBL/GenBank/DDBJ databases">
        <authorList>
            <person name="Meier V. D."/>
        </authorList>
    </citation>
    <scope>NUCLEOTIDE SEQUENCE</scope>
    <source>
        <strain evidence="2">AVDCRST_MAG78</strain>
    </source>
</reference>
<gene>
    <name evidence="2" type="ORF">AVDCRST_MAG78-2763</name>
</gene>
<protein>
    <submittedName>
        <fullName evidence="2">Uncharacterized protein</fullName>
    </submittedName>
</protein>
<organism evidence="2">
    <name type="scientific">uncultured Rubrobacteraceae bacterium</name>
    <dbReference type="NCBI Taxonomy" id="349277"/>
    <lineage>
        <taxon>Bacteria</taxon>
        <taxon>Bacillati</taxon>
        <taxon>Actinomycetota</taxon>
        <taxon>Rubrobacteria</taxon>
        <taxon>Rubrobacterales</taxon>
        <taxon>Rubrobacteraceae</taxon>
        <taxon>environmental samples</taxon>
    </lineage>
</organism>
<keyword evidence="1" id="KW-1133">Transmembrane helix</keyword>
<evidence type="ECO:0000256" key="1">
    <source>
        <dbReference type="SAM" id="Phobius"/>
    </source>
</evidence>
<name>A0A6J4QGX0_9ACTN</name>
<proteinExistence type="predicted"/>
<keyword evidence="1" id="KW-0812">Transmembrane</keyword>
<dbReference type="EMBL" id="CADCVB010000181">
    <property type="protein sequence ID" value="CAA9444697.1"/>
    <property type="molecule type" value="Genomic_DNA"/>
</dbReference>
<evidence type="ECO:0000313" key="2">
    <source>
        <dbReference type="EMBL" id="CAA9444697.1"/>
    </source>
</evidence>
<dbReference type="AlphaFoldDB" id="A0A6J4QGX0"/>
<accession>A0A6J4QGX0</accession>
<sequence length="64" mass="6889">MFLVWLLFTLIGTVLSSWDSVAGWAVGSLLGVAYALVGLGISVSLRRALGRGMEHARPSREASW</sequence>